<dbReference type="InterPro" id="IPR010998">
    <property type="entry name" value="Integrase_recombinase_N"/>
</dbReference>
<dbReference type="STRING" id="1137799.GZ78_28860"/>
<dbReference type="GO" id="GO:0006310">
    <property type="term" value="P:DNA recombination"/>
    <property type="evidence" value="ECO:0007669"/>
    <property type="project" value="UniProtKB-KW"/>
</dbReference>
<dbReference type="GO" id="GO:0015074">
    <property type="term" value="P:DNA integration"/>
    <property type="evidence" value="ECO:0007669"/>
    <property type="project" value="UniProtKB-KW"/>
</dbReference>
<sequence>MFAVLKKCGVVMARLEKRKAGWLARVRKKGIDQARTFDTKKEAAEWASSLERKIDEYGNNAEEVTRHRLYRKTLRETFVRYVDEVSPRKKGRETALRENQRFQQMATSQNHSPLPDLMDKPISSIKSFHIAEWKMTRLSTVKESSVAREKNFLCNVFTMAREWGYIEESPFSNVKFADDRSASRDRRVSEEEIEQVLFALDHWEDHKVPETPAQTVALLWKLCIETAMRQQEVKYLVASEIDFDHRVINLAAERTKEKKKKTLALSSEAIRLLNLGKTDDDYWFASSKLNVSSIFSIAVRKTLIDDLEFRDSRHEALTRLSEKLTPFELAKQAGHTDMNRTLKYFRKTAKDFSCKLA</sequence>
<dbReference type="GO" id="GO:0003677">
    <property type="term" value="F:DNA binding"/>
    <property type="evidence" value="ECO:0007669"/>
    <property type="project" value="UniProtKB-KW"/>
</dbReference>
<accession>A0A081MZA0</accession>
<evidence type="ECO:0000256" key="1">
    <source>
        <dbReference type="ARBA" id="ARBA00008857"/>
    </source>
</evidence>
<feature type="domain" description="Tyr recombinase" evidence="5">
    <location>
        <begin position="183"/>
        <end position="357"/>
    </location>
</feature>
<dbReference type="InterPro" id="IPR002104">
    <property type="entry name" value="Integrase_catalytic"/>
</dbReference>
<dbReference type="PANTHER" id="PTHR30629:SF2">
    <property type="entry name" value="PROPHAGE INTEGRASE INTS-RELATED"/>
    <property type="match status" value="1"/>
</dbReference>
<evidence type="ECO:0000313" key="6">
    <source>
        <dbReference type="EMBL" id="KEQ11523.1"/>
    </source>
</evidence>
<keyword evidence="3" id="KW-0238">DNA-binding</keyword>
<dbReference type="EMBL" id="JOKH01000015">
    <property type="protein sequence ID" value="KEQ11523.1"/>
    <property type="molecule type" value="Genomic_DNA"/>
</dbReference>
<keyword evidence="7" id="KW-1185">Reference proteome</keyword>
<dbReference type="PANTHER" id="PTHR30629">
    <property type="entry name" value="PROPHAGE INTEGRASE"/>
    <property type="match status" value="1"/>
</dbReference>
<dbReference type="Pfam" id="PF00589">
    <property type="entry name" value="Phage_integrase"/>
    <property type="match status" value="1"/>
</dbReference>
<protein>
    <recommendedName>
        <fullName evidence="5">Tyr recombinase domain-containing protein</fullName>
    </recommendedName>
</protein>
<dbReference type="InterPro" id="IPR050808">
    <property type="entry name" value="Phage_Integrase"/>
</dbReference>
<gene>
    <name evidence="6" type="ORF">GZ78_28860</name>
</gene>
<dbReference type="Proteomes" id="UP000028073">
    <property type="component" value="Unassembled WGS sequence"/>
</dbReference>
<comment type="caution">
    <text evidence="6">The sequence shown here is derived from an EMBL/GenBank/DDBJ whole genome shotgun (WGS) entry which is preliminary data.</text>
</comment>
<organism evidence="6 7">
    <name type="scientific">Endozoicomonas numazuensis</name>
    <dbReference type="NCBI Taxonomy" id="1137799"/>
    <lineage>
        <taxon>Bacteria</taxon>
        <taxon>Pseudomonadati</taxon>
        <taxon>Pseudomonadota</taxon>
        <taxon>Gammaproteobacteria</taxon>
        <taxon>Oceanospirillales</taxon>
        <taxon>Endozoicomonadaceae</taxon>
        <taxon>Endozoicomonas</taxon>
    </lineage>
</organism>
<dbReference type="SUPFAM" id="SSF56349">
    <property type="entry name" value="DNA breaking-rejoining enzymes"/>
    <property type="match status" value="1"/>
</dbReference>
<dbReference type="PROSITE" id="PS51898">
    <property type="entry name" value="TYR_RECOMBINASE"/>
    <property type="match status" value="1"/>
</dbReference>
<comment type="similarity">
    <text evidence="1">Belongs to the 'phage' integrase family.</text>
</comment>
<reference evidence="6 7" key="1">
    <citation type="submission" date="2014-06" db="EMBL/GenBank/DDBJ databases">
        <title>Whole Genome Sequences of Three Symbiotic Endozoicomonas Bacteria.</title>
        <authorList>
            <person name="Neave M.J."/>
            <person name="Apprill A."/>
            <person name="Voolstra C.R."/>
        </authorList>
    </citation>
    <scope>NUCLEOTIDE SEQUENCE [LARGE SCALE GENOMIC DNA]</scope>
    <source>
        <strain evidence="6 7">DSM 25634</strain>
    </source>
</reference>
<dbReference type="InterPro" id="IPR011010">
    <property type="entry name" value="DNA_brk_join_enz"/>
</dbReference>
<dbReference type="Gene3D" id="1.10.443.10">
    <property type="entry name" value="Intergrase catalytic core"/>
    <property type="match status" value="1"/>
</dbReference>
<evidence type="ECO:0000313" key="7">
    <source>
        <dbReference type="Proteomes" id="UP000028073"/>
    </source>
</evidence>
<name>A0A081MZA0_9GAMM</name>
<evidence type="ECO:0000256" key="4">
    <source>
        <dbReference type="ARBA" id="ARBA00023172"/>
    </source>
</evidence>
<evidence type="ECO:0000256" key="2">
    <source>
        <dbReference type="ARBA" id="ARBA00022908"/>
    </source>
</evidence>
<keyword evidence="2" id="KW-0229">DNA integration</keyword>
<evidence type="ECO:0000259" key="5">
    <source>
        <dbReference type="PROSITE" id="PS51898"/>
    </source>
</evidence>
<keyword evidence="4" id="KW-0233">DNA recombination</keyword>
<proteinExistence type="inferred from homology"/>
<dbReference type="eggNOG" id="COG0582">
    <property type="taxonomic scope" value="Bacteria"/>
</dbReference>
<evidence type="ECO:0000256" key="3">
    <source>
        <dbReference type="ARBA" id="ARBA00023125"/>
    </source>
</evidence>
<dbReference type="InterPro" id="IPR013762">
    <property type="entry name" value="Integrase-like_cat_sf"/>
</dbReference>
<dbReference type="AlphaFoldDB" id="A0A081MZA0"/>
<dbReference type="Gene3D" id="1.10.150.130">
    <property type="match status" value="1"/>
</dbReference>